<protein>
    <recommendedName>
        <fullName evidence="3">Phospholipase D</fullName>
    </recommendedName>
</protein>
<name>A0ABR4M1N1_9EURO</name>
<dbReference type="RefSeq" id="XP_070889694.1">
    <property type="nucleotide sequence ID" value="XM_071026183.1"/>
</dbReference>
<evidence type="ECO:0008006" key="3">
    <source>
        <dbReference type="Google" id="ProtNLM"/>
    </source>
</evidence>
<dbReference type="CDD" id="cd08576">
    <property type="entry name" value="GDPD_like_SMaseD_PLD"/>
    <property type="match status" value="1"/>
</dbReference>
<comment type="caution">
    <text evidence="1">The sequence shown here is derived from an EMBL/GenBank/DDBJ whole genome shotgun (WGS) entry which is preliminary data.</text>
</comment>
<dbReference type="GeneID" id="98141255"/>
<sequence>MITLSSLVRYIACAAGLLDCEPESAFPSFQRPIYAIAHRVLRPEAVTAALSHGANAIEVDLTAQSDGWWADHDGTGDSAGTTARELFELIAHERQNGQNVIFVWLDIKNPDECGEEERSCSIEGLRDLVREILEPAQVRALYGFFQQEDSRGLSVMRETLDSNEAIALSGPVSDVLDLYAQGTSVHPHQRIMDYGNPQLDEGFGSCHEVDPDNFICPELRDGSTMRDWGRLGKTFGWTSTEGDSAKVFMLLRASRADGVIYGFQEDDYADDPVTRAAFQDILGFVNDHSTTHRMATIGDAPW</sequence>
<dbReference type="SUPFAM" id="SSF51695">
    <property type="entry name" value="PLC-like phosphodiesterases"/>
    <property type="match status" value="1"/>
</dbReference>
<dbReference type="Proteomes" id="UP001610432">
    <property type="component" value="Unassembled WGS sequence"/>
</dbReference>
<proteinExistence type="predicted"/>
<reference evidence="1 2" key="1">
    <citation type="submission" date="2024-07" db="EMBL/GenBank/DDBJ databases">
        <title>Section-level genome sequencing and comparative genomics of Aspergillus sections Usti and Cavernicolus.</title>
        <authorList>
            <consortium name="Lawrence Berkeley National Laboratory"/>
            <person name="Nybo J.L."/>
            <person name="Vesth T.C."/>
            <person name="Theobald S."/>
            <person name="Frisvad J.C."/>
            <person name="Larsen T.O."/>
            <person name="Kjaerboelling I."/>
            <person name="Rothschild-Mancinelli K."/>
            <person name="Lyhne E.K."/>
            <person name="Kogle M.E."/>
            <person name="Barry K."/>
            <person name="Clum A."/>
            <person name="Na H."/>
            <person name="Ledsgaard L."/>
            <person name="Lin J."/>
            <person name="Lipzen A."/>
            <person name="Kuo A."/>
            <person name="Riley R."/>
            <person name="Mondo S."/>
            <person name="Labutti K."/>
            <person name="Haridas S."/>
            <person name="Pangalinan J."/>
            <person name="Salamov A.A."/>
            <person name="Simmons B.A."/>
            <person name="Magnuson J.K."/>
            <person name="Chen J."/>
            <person name="Drula E."/>
            <person name="Henrissat B."/>
            <person name="Wiebenga A."/>
            <person name="Lubbers R.J."/>
            <person name="Gomes A.C."/>
            <person name="Macurrencykelacurrency M.R."/>
            <person name="Stajich J."/>
            <person name="Grigoriev I.V."/>
            <person name="Mortensen U.H."/>
            <person name="De Vries R.P."/>
            <person name="Baker S.E."/>
            <person name="Andersen M.R."/>
        </authorList>
    </citation>
    <scope>NUCLEOTIDE SEQUENCE [LARGE SCALE GENOMIC DNA]</scope>
    <source>
        <strain evidence="1 2">CBS 449.75</strain>
    </source>
</reference>
<evidence type="ECO:0000313" key="1">
    <source>
        <dbReference type="EMBL" id="KAL2870715.1"/>
    </source>
</evidence>
<dbReference type="Gene3D" id="3.20.20.190">
    <property type="entry name" value="Phosphatidylinositol (PI) phosphodiesterase"/>
    <property type="match status" value="1"/>
</dbReference>
<dbReference type="InterPro" id="IPR017946">
    <property type="entry name" value="PLC-like_Pdiesterase_TIM-brl"/>
</dbReference>
<organism evidence="1 2">
    <name type="scientific">Aspergillus lucknowensis</name>
    <dbReference type="NCBI Taxonomy" id="176173"/>
    <lineage>
        <taxon>Eukaryota</taxon>
        <taxon>Fungi</taxon>
        <taxon>Dikarya</taxon>
        <taxon>Ascomycota</taxon>
        <taxon>Pezizomycotina</taxon>
        <taxon>Eurotiomycetes</taxon>
        <taxon>Eurotiomycetidae</taxon>
        <taxon>Eurotiales</taxon>
        <taxon>Aspergillaceae</taxon>
        <taxon>Aspergillus</taxon>
        <taxon>Aspergillus subgen. Nidulantes</taxon>
    </lineage>
</organism>
<gene>
    <name evidence="1" type="ORF">BJX67DRAFT_245819</name>
</gene>
<keyword evidence="2" id="KW-1185">Reference proteome</keyword>
<dbReference type="EMBL" id="JBFXLQ010000005">
    <property type="protein sequence ID" value="KAL2870715.1"/>
    <property type="molecule type" value="Genomic_DNA"/>
</dbReference>
<evidence type="ECO:0000313" key="2">
    <source>
        <dbReference type="Proteomes" id="UP001610432"/>
    </source>
</evidence>
<accession>A0ABR4M1N1</accession>
<dbReference type="PIRSF" id="PIRSF016632">
    <property type="entry name" value="Phospholipase_actinobac/fun"/>
    <property type="match status" value="1"/>
</dbReference>
<dbReference type="InterPro" id="IPR016674">
    <property type="entry name" value="SMase_D/PLipase_D"/>
</dbReference>